<dbReference type="SMART" id="SM00320">
    <property type="entry name" value="WD40"/>
    <property type="match status" value="4"/>
</dbReference>
<dbReference type="Gene3D" id="2.130.10.10">
    <property type="entry name" value="YVTN repeat-like/Quinoprotein amine dehydrogenase"/>
    <property type="match status" value="2"/>
</dbReference>
<name>A0A200RBM6_MACCD</name>
<feature type="repeat" description="WD" evidence="3">
    <location>
        <begin position="265"/>
        <end position="306"/>
    </location>
</feature>
<dbReference type="GO" id="GO:0005656">
    <property type="term" value="C:nuclear pre-replicative complex"/>
    <property type="evidence" value="ECO:0007669"/>
    <property type="project" value="TreeGrafter"/>
</dbReference>
<dbReference type="SUPFAM" id="SSF50998">
    <property type="entry name" value="Quinoprotein alcohol dehydrogenase-like"/>
    <property type="match status" value="1"/>
</dbReference>
<accession>A0A200RBM6</accession>
<dbReference type="EMBL" id="MVGT01000146">
    <property type="protein sequence ID" value="OVA20120.1"/>
    <property type="molecule type" value="Genomic_DNA"/>
</dbReference>
<dbReference type="PANTHER" id="PTHR18763">
    <property type="entry name" value="WD-REPEAT PROTEIN 18"/>
    <property type="match status" value="1"/>
</dbReference>
<dbReference type="InParanoid" id="A0A200RBM6"/>
<keyword evidence="6" id="KW-1185">Reference proteome</keyword>
<dbReference type="OrthoDB" id="756370at2759"/>
<dbReference type="PROSITE" id="PS50294">
    <property type="entry name" value="WD_REPEATS_REGION"/>
    <property type="match status" value="2"/>
</dbReference>
<dbReference type="OMA" id="YNWWSSA"/>
<dbReference type="PROSITE" id="PS50082">
    <property type="entry name" value="WD_REPEATS_2"/>
    <property type="match status" value="3"/>
</dbReference>
<evidence type="ECO:0000313" key="5">
    <source>
        <dbReference type="EMBL" id="OVA20120.1"/>
    </source>
</evidence>
<protein>
    <submittedName>
        <fullName evidence="5">WD40 repeat</fullName>
    </submittedName>
</protein>
<proteinExistence type="predicted"/>
<gene>
    <name evidence="5" type="ORF">BVC80_1663g8</name>
</gene>
<feature type="repeat" description="WD" evidence="3">
    <location>
        <begin position="171"/>
        <end position="214"/>
    </location>
</feature>
<dbReference type="GO" id="GO:0006364">
    <property type="term" value="P:rRNA processing"/>
    <property type="evidence" value="ECO:0007669"/>
    <property type="project" value="TreeGrafter"/>
</dbReference>
<feature type="repeat" description="WD" evidence="3">
    <location>
        <begin position="118"/>
        <end position="149"/>
    </location>
</feature>
<evidence type="ECO:0000256" key="1">
    <source>
        <dbReference type="ARBA" id="ARBA00022574"/>
    </source>
</evidence>
<dbReference type="InterPro" id="IPR019775">
    <property type="entry name" value="WD40_repeat_CS"/>
</dbReference>
<dbReference type="STRING" id="56857.A0A200RBM6"/>
<evidence type="ECO:0000256" key="2">
    <source>
        <dbReference type="ARBA" id="ARBA00022737"/>
    </source>
</evidence>
<keyword evidence="1 3" id="KW-0853">WD repeat</keyword>
<dbReference type="GO" id="GO:0120330">
    <property type="term" value="C:rixosome complex"/>
    <property type="evidence" value="ECO:0007669"/>
    <property type="project" value="TreeGrafter"/>
</dbReference>
<dbReference type="Pfam" id="PF00400">
    <property type="entry name" value="WD40"/>
    <property type="match status" value="3"/>
</dbReference>
<organism evidence="5 6">
    <name type="scientific">Macleaya cordata</name>
    <name type="common">Five-seeded plume-poppy</name>
    <name type="synonym">Bocconia cordata</name>
    <dbReference type="NCBI Taxonomy" id="56857"/>
    <lineage>
        <taxon>Eukaryota</taxon>
        <taxon>Viridiplantae</taxon>
        <taxon>Streptophyta</taxon>
        <taxon>Embryophyta</taxon>
        <taxon>Tracheophyta</taxon>
        <taxon>Spermatophyta</taxon>
        <taxon>Magnoliopsida</taxon>
        <taxon>Ranunculales</taxon>
        <taxon>Papaveraceae</taxon>
        <taxon>Papaveroideae</taxon>
        <taxon>Macleaya</taxon>
    </lineage>
</organism>
<evidence type="ECO:0000313" key="6">
    <source>
        <dbReference type="Proteomes" id="UP000195402"/>
    </source>
</evidence>
<reference evidence="5 6" key="1">
    <citation type="journal article" date="2017" name="Mol. Plant">
        <title>The Genome of Medicinal Plant Macleaya cordata Provides New Insights into Benzylisoquinoline Alkaloids Metabolism.</title>
        <authorList>
            <person name="Liu X."/>
            <person name="Liu Y."/>
            <person name="Huang P."/>
            <person name="Ma Y."/>
            <person name="Qing Z."/>
            <person name="Tang Q."/>
            <person name="Cao H."/>
            <person name="Cheng P."/>
            <person name="Zheng Y."/>
            <person name="Yuan Z."/>
            <person name="Zhou Y."/>
            <person name="Liu J."/>
            <person name="Tang Z."/>
            <person name="Zhuo Y."/>
            <person name="Zhang Y."/>
            <person name="Yu L."/>
            <person name="Huang J."/>
            <person name="Yang P."/>
            <person name="Peng Q."/>
            <person name="Zhang J."/>
            <person name="Jiang W."/>
            <person name="Zhang Z."/>
            <person name="Lin K."/>
            <person name="Ro D.K."/>
            <person name="Chen X."/>
            <person name="Xiong X."/>
            <person name="Shang Y."/>
            <person name="Huang S."/>
            <person name="Zeng J."/>
        </authorList>
    </citation>
    <scope>NUCLEOTIDE SEQUENCE [LARGE SCALE GENOMIC DNA]</scope>
    <source>
        <strain evidence="6">cv. BLH2017</strain>
        <tissue evidence="5">Root</tissue>
    </source>
</reference>
<dbReference type="GO" id="GO:0006261">
    <property type="term" value="P:DNA-templated DNA replication"/>
    <property type="evidence" value="ECO:0007669"/>
    <property type="project" value="TreeGrafter"/>
</dbReference>
<dbReference type="PANTHER" id="PTHR18763:SF3">
    <property type="entry name" value="OS09G0477800 PROTEIN"/>
    <property type="match status" value="1"/>
</dbReference>
<dbReference type="InterPro" id="IPR045227">
    <property type="entry name" value="WDR18/Ipi3/RID3"/>
</dbReference>
<dbReference type="PROSITE" id="PS00678">
    <property type="entry name" value="WD_REPEATS_1"/>
    <property type="match status" value="1"/>
</dbReference>
<dbReference type="InterPro" id="IPR011047">
    <property type="entry name" value="Quinoprotein_ADH-like_sf"/>
</dbReference>
<feature type="compositionally biased region" description="Gly residues" evidence="4">
    <location>
        <begin position="335"/>
        <end position="345"/>
    </location>
</feature>
<sequence>MTTSQEILLASSPETLITAYDASTGATLGHFTGSRSPRKGLALAGKKLIAASHISPDATSASIHLYNWWSSIAFHHLPVPEPVAPLAATPDGLYLFSGGLSGYIHALTLPSGDLLRSFPAHSKPVSCLTMNDDNSLLISGGDDGTISVFPILRVLDNSSIDNLSQFALYSFHGHGSSVTCITTGMGGCNSTIISCSSDCTCKFWSIATGSHMRTVRFPCMIWSLAMDSTETNFYAGGSDGRLYVGVLKVKRRELISSDNEVVAWAPEHGGAVTAVVMANEGRNVVSASEDGSIRVWEVESGRMVRVLGHHERGGSISELVLAKGIINGRRCRRYGNGGGGGGSESEGGEMSLGFSGREIRKPVREVNEMEEMLSVVVKDRRRAIDRLEAAIGTYERLLGLILKEAKAGDTTTTDHNP</sequence>
<keyword evidence="2" id="KW-0677">Repeat</keyword>
<evidence type="ECO:0000256" key="4">
    <source>
        <dbReference type="SAM" id="MobiDB-lite"/>
    </source>
</evidence>
<dbReference type="Proteomes" id="UP000195402">
    <property type="component" value="Unassembled WGS sequence"/>
</dbReference>
<comment type="caution">
    <text evidence="5">The sequence shown here is derived from an EMBL/GenBank/DDBJ whole genome shotgun (WGS) entry which is preliminary data.</text>
</comment>
<evidence type="ECO:0000256" key="3">
    <source>
        <dbReference type="PROSITE-ProRule" id="PRU00221"/>
    </source>
</evidence>
<dbReference type="InterPro" id="IPR001680">
    <property type="entry name" value="WD40_rpt"/>
</dbReference>
<dbReference type="InterPro" id="IPR015943">
    <property type="entry name" value="WD40/YVTN_repeat-like_dom_sf"/>
</dbReference>
<feature type="region of interest" description="Disordered" evidence="4">
    <location>
        <begin position="334"/>
        <end position="356"/>
    </location>
</feature>
<dbReference type="AlphaFoldDB" id="A0A200RBM6"/>